<dbReference type="AlphaFoldDB" id="A0A199XTY9"/>
<dbReference type="InterPro" id="IPR031778">
    <property type="entry name" value="Sortilin_N"/>
</dbReference>
<name>A0A199XTY9_9FLAO</name>
<keyword evidence="4" id="KW-0378">Hydrolase</keyword>
<dbReference type="GO" id="GO:0016798">
    <property type="term" value="F:hydrolase activity, acting on glycosyl bonds"/>
    <property type="evidence" value="ECO:0007669"/>
    <property type="project" value="UniProtKB-KW"/>
</dbReference>
<dbReference type="InterPro" id="IPR036278">
    <property type="entry name" value="Sialidase_sf"/>
</dbReference>
<sequence>MKKTFIWVACIGVLSATNILAQDKIVLKGKELFGDMQARHIGPALMSGRITDLEVHPTNNKIIYTGTAGGGVWKSNDGGASFNPIFDEHIQSIGCVAIDPSKPDQNIWVGTGETWTRNSVSMGDGIYKSTDGGQNWKNMGLPKSDRISSIIVDPKNSDIVWVGVLGALWGDSDERGIYKTTDGGATWNKVLFVDNKTGCSDLIMDPKNSNIMYASFWEFRRTGWSFSSGGTKSALYKTTDGGKTWNKIHNGFPSGQLGRIAIAVAPSNSNILYSVLETEKAELNGLYRSDDAGANWKHLNSDFGLVVRPFYFSRITVDPKNPETIVKGGLSGSISRDGGKTFKNLGNMHSDIHDIVFDINDSNRMYCGTDGGVYRSWDGANTMEMVSNMPVSQFYHVSIDDKEPFNVYGGLQDNGSWYGPSKSPGGIESRDWTRIGQGDGFRVIKHPTKNIIYSEMQGAENVWRYNTDTQELITIQPLAVKGDPKLRFNWNAPMEISKKQPDRFYMGSQFVHKSEDMGRTWTKISPDLTTNDALKYNTEKSGGLSVDNSGAEKHCTIFTIAESPLNEKIIWAGTDDGNVQVTKDGGKTWTNVVVNINGLPKNTWCYHIEASTFGEGTAYAVFEGHAKNDYTPYAYKTTDFGKTWKSIITPDVDGFVRNIQEDFTNENLLFLGTEKGLYITIDGGANWSHFTNKMPSVAVHYMELSPKTNSLVMATHGRGIIILDDITPLRQISQDVLAKDVHFFDLKPAVIEEQSSFGTTATELEFVGSNPSSSAQIIYYLKKRHTLGKMDLEIQDEQGNKIVSLPAGKQKGINVVTWDYNMKNPKIAAGKTVSFAGFTSPRVQEGTYKVVMTKGKDTYTHTFKVLNDPKSSISAADRAKQKETTRELFNKNEELAYAVYEIDETVKLLDQLIAKNKGFAKNGTKIKTDFENVKAKMVVTTGDGYVASAEPQLREKLGDLYAAVAGNFTAPSPSQLENKEAIMQRFDNEMKDFKTVKAKNEATYLKQAKEQNIPFVLKTYAEFVAE</sequence>
<gene>
    <name evidence="4" type="ORF">FLB_09610</name>
</gene>
<dbReference type="PANTHER" id="PTHR43739">
    <property type="entry name" value="XYLOGLUCANASE (EUROFUNG)"/>
    <property type="match status" value="1"/>
</dbReference>
<dbReference type="Gene3D" id="2.130.10.10">
    <property type="entry name" value="YVTN repeat-like/Quinoprotein amine dehydrogenase"/>
    <property type="match status" value="5"/>
</dbReference>
<organism evidence="4 5">
    <name type="scientific">Flavobacterium succinicans</name>
    <dbReference type="NCBI Taxonomy" id="29536"/>
    <lineage>
        <taxon>Bacteria</taxon>
        <taxon>Pseudomonadati</taxon>
        <taxon>Bacteroidota</taxon>
        <taxon>Flavobacteriia</taxon>
        <taxon>Flavobacteriales</taxon>
        <taxon>Flavobacteriaceae</taxon>
        <taxon>Flavobacterium</taxon>
    </lineage>
</organism>
<dbReference type="InterPro" id="IPR015943">
    <property type="entry name" value="WD40/YVTN_repeat-like_dom_sf"/>
</dbReference>
<evidence type="ECO:0000313" key="4">
    <source>
        <dbReference type="EMBL" id="OAZ05110.1"/>
    </source>
</evidence>
<comment type="caution">
    <text evidence="4">The sequence shown here is derived from an EMBL/GenBank/DDBJ whole genome shotgun (WGS) entry which is preliminary data.</text>
</comment>
<keyword evidence="1" id="KW-0677">Repeat</keyword>
<keyword evidence="2" id="KW-0732">Signal</keyword>
<dbReference type="PANTHER" id="PTHR43739:SF5">
    <property type="entry name" value="EXO-ALPHA-SIALIDASE"/>
    <property type="match status" value="1"/>
</dbReference>
<dbReference type="InterPro" id="IPR052025">
    <property type="entry name" value="Xyloglucanase_GH74"/>
</dbReference>
<dbReference type="Pfam" id="PF15902">
    <property type="entry name" value="Sortilin-Vps10"/>
    <property type="match status" value="1"/>
</dbReference>
<protein>
    <submittedName>
        <fullName evidence="4">Xyloglucanase</fullName>
        <ecNumber evidence="4">3.2.1.-</ecNumber>
    </submittedName>
</protein>
<reference evidence="4 5" key="1">
    <citation type="submission" date="2016-06" db="EMBL/GenBank/DDBJ databases">
        <title>Draft genome sequence of Flavobacterium succinicans strain DD5b.</title>
        <authorList>
            <person name="Poehlein A."/>
            <person name="Daniel R."/>
            <person name="Simeonova D.D."/>
        </authorList>
    </citation>
    <scope>NUCLEOTIDE SEQUENCE [LARGE SCALE GENOMIC DNA]</scope>
    <source>
        <strain evidence="4 5">DD5b</strain>
    </source>
</reference>
<evidence type="ECO:0000256" key="2">
    <source>
        <dbReference type="SAM" id="SignalP"/>
    </source>
</evidence>
<feature type="chain" id="PRO_5008286938" evidence="2">
    <location>
        <begin position="22"/>
        <end position="1026"/>
    </location>
</feature>
<dbReference type="OrthoDB" id="9764804at2"/>
<keyword evidence="4" id="KW-0326">Glycosidase</keyword>
<dbReference type="SUPFAM" id="SSF50939">
    <property type="entry name" value="Sialidases"/>
    <property type="match status" value="1"/>
</dbReference>
<proteinExistence type="predicted"/>
<evidence type="ECO:0000256" key="1">
    <source>
        <dbReference type="ARBA" id="ARBA00022737"/>
    </source>
</evidence>
<dbReference type="RefSeq" id="WP_064714792.1">
    <property type="nucleotide sequence ID" value="NZ_JMTM01000017.1"/>
</dbReference>
<dbReference type="EMBL" id="JMTM01000017">
    <property type="protein sequence ID" value="OAZ05110.1"/>
    <property type="molecule type" value="Genomic_DNA"/>
</dbReference>
<evidence type="ECO:0000313" key="5">
    <source>
        <dbReference type="Proteomes" id="UP000093807"/>
    </source>
</evidence>
<dbReference type="Proteomes" id="UP000093807">
    <property type="component" value="Unassembled WGS sequence"/>
</dbReference>
<dbReference type="PATRIC" id="fig|29536.5.peg.989"/>
<evidence type="ECO:0000259" key="3">
    <source>
        <dbReference type="Pfam" id="PF15902"/>
    </source>
</evidence>
<dbReference type="EC" id="3.2.1.-" evidence="4"/>
<dbReference type="CDD" id="cd15482">
    <property type="entry name" value="Sialidase_non-viral"/>
    <property type="match status" value="2"/>
</dbReference>
<feature type="domain" description="Sortilin N-terminal" evidence="3">
    <location>
        <begin position="126"/>
        <end position="278"/>
    </location>
</feature>
<dbReference type="SUPFAM" id="SSF110296">
    <property type="entry name" value="Oligoxyloglucan reducing end-specific cellobiohydrolase"/>
    <property type="match status" value="2"/>
</dbReference>
<keyword evidence="5" id="KW-1185">Reference proteome</keyword>
<dbReference type="GO" id="GO:0010411">
    <property type="term" value="P:xyloglucan metabolic process"/>
    <property type="evidence" value="ECO:0007669"/>
    <property type="project" value="TreeGrafter"/>
</dbReference>
<accession>A0A199XTY9</accession>
<feature type="signal peptide" evidence="2">
    <location>
        <begin position="1"/>
        <end position="21"/>
    </location>
</feature>